<dbReference type="Pfam" id="PF04248">
    <property type="entry name" value="NTP_transf_9"/>
    <property type="match status" value="1"/>
</dbReference>
<dbReference type="InterPro" id="IPR038694">
    <property type="entry name" value="DUF427_sf"/>
</dbReference>
<gene>
    <name evidence="2" type="ORF">TASIC1_0002051800</name>
</gene>
<dbReference type="InterPro" id="IPR007361">
    <property type="entry name" value="DUF427"/>
</dbReference>
<name>A0A6V8QLG3_TRIAP</name>
<dbReference type="PANTHER" id="PTHR34310:SF5">
    <property type="entry name" value="DUF427 DOMAIN PROTEIN (AFU_ORTHOLOGUE AFUA_3G02220)"/>
    <property type="match status" value="1"/>
</dbReference>
<sequence length="131" mass="14534">MGKSVVSKSGHATARVNGTVIAEATSWMETEGNVYFPPESIKGEYFTGTSQHSSCPWKGEASYYTINAGGEFCRLLSTWFDGWGLDVDSSFEKIGQQFDNAAWYYPQPLEGAVDLRDHVAFYKNKVEITAN</sequence>
<dbReference type="Gene3D" id="2.170.150.40">
    <property type="entry name" value="Domain of unknown function (DUF427)"/>
    <property type="match status" value="1"/>
</dbReference>
<evidence type="ECO:0000259" key="1">
    <source>
        <dbReference type="Pfam" id="PF04248"/>
    </source>
</evidence>
<dbReference type="PANTHER" id="PTHR34310">
    <property type="entry name" value="DUF427 DOMAIN PROTEIN (AFU_ORTHOLOGUE AFUA_3G02220)"/>
    <property type="match status" value="1"/>
</dbReference>
<dbReference type="EMBL" id="BLZH01000002">
    <property type="protein sequence ID" value="GFP53334.1"/>
    <property type="molecule type" value="Genomic_DNA"/>
</dbReference>
<reference evidence="2 3" key="1">
    <citation type="submission" date="2020-07" db="EMBL/GenBank/DDBJ databases">
        <title>Trichoderma asperellum IC-1 whole genome shotgun sequence.</title>
        <authorList>
            <person name="Kanamasa S."/>
            <person name="Takahashi H."/>
        </authorList>
    </citation>
    <scope>NUCLEOTIDE SEQUENCE [LARGE SCALE GENOMIC DNA]</scope>
    <source>
        <strain evidence="2 3">IC-1</strain>
    </source>
</reference>
<evidence type="ECO:0000313" key="2">
    <source>
        <dbReference type="EMBL" id="GFP53334.1"/>
    </source>
</evidence>
<feature type="domain" description="DUF427" evidence="1">
    <location>
        <begin position="13"/>
        <end position="123"/>
    </location>
</feature>
<dbReference type="AlphaFoldDB" id="A0A6V8QLG3"/>
<accession>A0A6V8QLG3</accession>
<dbReference type="OrthoDB" id="18996at2759"/>
<dbReference type="Proteomes" id="UP000517252">
    <property type="component" value="Unassembled WGS sequence"/>
</dbReference>
<comment type="caution">
    <text evidence="2">The sequence shown here is derived from an EMBL/GenBank/DDBJ whole genome shotgun (WGS) entry which is preliminary data.</text>
</comment>
<protein>
    <recommendedName>
        <fullName evidence="1">DUF427 domain-containing protein</fullName>
    </recommendedName>
</protein>
<organism evidence="2 3">
    <name type="scientific">Trichoderma asperellum</name>
    <name type="common">Filamentous fungus</name>
    <dbReference type="NCBI Taxonomy" id="101201"/>
    <lineage>
        <taxon>Eukaryota</taxon>
        <taxon>Fungi</taxon>
        <taxon>Dikarya</taxon>
        <taxon>Ascomycota</taxon>
        <taxon>Pezizomycotina</taxon>
        <taxon>Sordariomycetes</taxon>
        <taxon>Hypocreomycetidae</taxon>
        <taxon>Hypocreales</taxon>
        <taxon>Hypocreaceae</taxon>
        <taxon>Trichoderma</taxon>
    </lineage>
</organism>
<proteinExistence type="predicted"/>
<evidence type="ECO:0000313" key="3">
    <source>
        <dbReference type="Proteomes" id="UP000517252"/>
    </source>
</evidence>